<evidence type="ECO:0000313" key="3">
    <source>
        <dbReference type="Proteomes" id="UP000004457"/>
    </source>
</evidence>
<accession>C0EQN5</accession>
<feature type="region of interest" description="Disordered" evidence="1">
    <location>
        <begin position="1"/>
        <end position="44"/>
    </location>
</feature>
<evidence type="ECO:0000256" key="1">
    <source>
        <dbReference type="SAM" id="MobiDB-lite"/>
    </source>
</evidence>
<evidence type="ECO:0000313" key="2">
    <source>
        <dbReference type="EMBL" id="EEG32577.1"/>
    </source>
</evidence>
<reference evidence="2 3" key="1">
    <citation type="submission" date="2009-01" db="EMBL/GenBank/DDBJ databases">
        <authorList>
            <person name="Fulton L."/>
            <person name="Clifton S."/>
            <person name="Chinwalla A.T."/>
            <person name="Mitreva M."/>
            <person name="Sodergren E."/>
            <person name="Weinstock G."/>
            <person name="Clifton S."/>
            <person name="Dooling D.J."/>
            <person name="Fulton B."/>
            <person name="Minx P."/>
            <person name="Pepin K.H."/>
            <person name="Johnson M."/>
            <person name="Bhonagiri V."/>
            <person name="Nash W.E."/>
            <person name="Mardis E.R."/>
            <person name="Wilson R.K."/>
        </authorList>
    </citation>
    <scope>NUCLEOTIDE SEQUENCE [LARGE SCALE GENOMIC DNA]</scope>
    <source>
        <strain evidence="2 3">NRL30031/H210</strain>
    </source>
</reference>
<dbReference type="Proteomes" id="UP000004457">
    <property type="component" value="Unassembled WGS sequence"/>
</dbReference>
<proteinExistence type="predicted"/>
<name>C0EQN5_NEIFL</name>
<dbReference type="AlphaFoldDB" id="C0EQN5"/>
<feature type="compositionally biased region" description="Basic and acidic residues" evidence="1">
    <location>
        <begin position="1"/>
        <end position="11"/>
    </location>
</feature>
<organism evidence="2 3">
    <name type="scientific">Neisseria flavescens NRL30031/H210</name>
    <dbReference type="NCBI Taxonomy" id="546264"/>
    <lineage>
        <taxon>Bacteria</taxon>
        <taxon>Pseudomonadati</taxon>
        <taxon>Pseudomonadota</taxon>
        <taxon>Betaproteobacteria</taxon>
        <taxon>Neisseriales</taxon>
        <taxon>Neisseriaceae</taxon>
        <taxon>Neisseria</taxon>
    </lineage>
</organism>
<dbReference type="EMBL" id="ACEN01000102">
    <property type="protein sequence ID" value="EEG32577.1"/>
    <property type="molecule type" value="Genomic_DNA"/>
</dbReference>
<sequence length="44" mass="4545">MKKEILEREAATDGLAAAPADGETDGVASYSPPSSNRGVQKPKT</sequence>
<keyword evidence="3" id="KW-1185">Reference proteome</keyword>
<comment type="caution">
    <text evidence="2">The sequence shown here is derived from an EMBL/GenBank/DDBJ whole genome shotgun (WGS) entry which is preliminary data.</text>
</comment>
<gene>
    <name evidence="2" type="ORF">NEIFLAOT_02279</name>
</gene>
<protein>
    <submittedName>
        <fullName evidence="2">Uncharacterized protein</fullName>
    </submittedName>
</protein>
<feature type="compositionally biased region" description="Low complexity" evidence="1">
    <location>
        <begin position="12"/>
        <end position="21"/>
    </location>
</feature>